<comment type="similarity">
    <text evidence="7">Belongs to the glycosyltransferase 87 family.</text>
</comment>
<sequence>MTKTLSWHASRAWQTNAALLLIGAGMLALARQLVSENDHFTIGHSGVSGYSVVLYIAAIVIILMSEVDRFTFPIILAVAVACRLVTLYDDPAMSSDVYRYAWDGVVQHAHINPYRYVPGDKALAFLCAPNQDLFDNMNRRDYAHTIYPPAAQFLFYLITFISPTMTFMKTAMVLFEGLTLWALMALLREMGVRREQTLIYAWCPILVWEIGDSGHLDAVAMAFIALALLFRYRRKPVLTGLFLGLAVMTKMYPLVLMPALMMKKDSKSQRRDAGHPIFGWDWTMPATVFGLIVAGYAAYSSVGKLVFGFLGGYVEEEGMQSGARYFLLQLTQEVPGLHRLPASFFMGFCVVVFGALTVWALKVARDSDGSAFLGPAFALAFALMLLFSPHYPWYIVWLVPLLALVPSLTVLTYVSAFFYLYTTELAEPGPKMFLANKYLYAMVLGAAIIEAVMRKWPVHRHYLIQADPARETL</sequence>
<name>A0A7W7ZDJ2_9BACT</name>
<feature type="transmembrane region" description="Helical" evidence="8">
    <location>
        <begin position="340"/>
        <end position="359"/>
    </location>
</feature>
<organism evidence="9 10">
    <name type="scientific">Granulicella aggregans</name>
    <dbReference type="NCBI Taxonomy" id="474949"/>
    <lineage>
        <taxon>Bacteria</taxon>
        <taxon>Pseudomonadati</taxon>
        <taxon>Acidobacteriota</taxon>
        <taxon>Terriglobia</taxon>
        <taxon>Terriglobales</taxon>
        <taxon>Acidobacteriaceae</taxon>
        <taxon>Granulicella</taxon>
    </lineage>
</organism>
<feature type="transmembrane region" description="Helical" evidence="8">
    <location>
        <begin position="236"/>
        <end position="256"/>
    </location>
</feature>
<accession>A0A7W7ZDJ2</accession>
<evidence type="ECO:0000256" key="4">
    <source>
        <dbReference type="ARBA" id="ARBA00022692"/>
    </source>
</evidence>
<keyword evidence="2" id="KW-1003">Cell membrane</keyword>
<protein>
    <recommendedName>
        <fullName evidence="11">DUF2029 domain-containing protein</fullName>
    </recommendedName>
</protein>
<dbReference type="EMBL" id="JACHIP010000003">
    <property type="protein sequence ID" value="MBB5057763.1"/>
    <property type="molecule type" value="Genomic_DNA"/>
</dbReference>
<keyword evidence="10" id="KW-1185">Reference proteome</keyword>
<evidence type="ECO:0000256" key="6">
    <source>
        <dbReference type="ARBA" id="ARBA00023136"/>
    </source>
</evidence>
<keyword evidence="3" id="KW-0808">Transferase</keyword>
<feature type="transmembrane region" description="Helical" evidence="8">
    <location>
        <begin position="42"/>
        <end position="64"/>
    </location>
</feature>
<dbReference type="GO" id="GO:0005886">
    <property type="term" value="C:plasma membrane"/>
    <property type="evidence" value="ECO:0007669"/>
    <property type="project" value="UniProtKB-SubCell"/>
</dbReference>
<comment type="subcellular location">
    <subcellularLocation>
        <location evidence="1">Cell membrane</location>
        <topology evidence="1">Multi-pass membrane protein</topology>
    </subcellularLocation>
</comment>
<evidence type="ECO:0000256" key="5">
    <source>
        <dbReference type="ARBA" id="ARBA00022989"/>
    </source>
</evidence>
<evidence type="ECO:0000256" key="2">
    <source>
        <dbReference type="ARBA" id="ARBA00022475"/>
    </source>
</evidence>
<gene>
    <name evidence="9" type="ORF">HDF16_002469</name>
</gene>
<evidence type="ECO:0000256" key="1">
    <source>
        <dbReference type="ARBA" id="ARBA00004651"/>
    </source>
</evidence>
<feature type="transmembrane region" description="Helical" evidence="8">
    <location>
        <begin position="371"/>
        <end position="388"/>
    </location>
</feature>
<evidence type="ECO:0000313" key="9">
    <source>
        <dbReference type="EMBL" id="MBB5057763.1"/>
    </source>
</evidence>
<dbReference type="Pfam" id="PF09594">
    <property type="entry name" value="GT87"/>
    <property type="match status" value="1"/>
</dbReference>
<dbReference type="GO" id="GO:0016758">
    <property type="term" value="F:hexosyltransferase activity"/>
    <property type="evidence" value="ECO:0007669"/>
    <property type="project" value="InterPro"/>
</dbReference>
<proteinExistence type="inferred from homology"/>
<feature type="transmembrane region" description="Helical" evidence="8">
    <location>
        <begin position="12"/>
        <end position="30"/>
    </location>
</feature>
<reference evidence="9 10" key="1">
    <citation type="submission" date="2020-08" db="EMBL/GenBank/DDBJ databases">
        <title>Genomic Encyclopedia of Type Strains, Phase IV (KMG-V): Genome sequencing to study the core and pangenomes of soil and plant-associated prokaryotes.</title>
        <authorList>
            <person name="Whitman W."/>
        </authorList>
    </citation>
    <scope>NUCLEOTIDE SEQUENCE [LARGE SCALE GENOMIC DNA]</scope>
    <source>
        <strain evidence="9 10">M8UP14</strain>
    </source>
</reference>
<comment type="caution">
    <text evidence="9">The sequence shown here is derived from an EMBL/GenBank/DDBJ whole genome shotgun (WGS) entry which is preliminary data.</text>
</comment>
<dbReference type="InterPro" id="IPR018584">
    <property type="entry name" value="GT87"/>
</dbReference>
<evidence type="ECO:0000256" key="3">
    <source>
        <dbReference type="ARBA" id="ARBA00022679"/>
    </source>
</evidence>
<feature type="transmembrane region" description="Helical" evidence="8">
    <location>
        <begin position="167"/>
        <end position="187"/>
    </location>
</feature>
<evidence type="ECO:0008006" key="11">
    <source>
        <dbReference type="Google" id="ProtNLM"/>
    </source>
</evidence>
<evidence type="ECO:0000313" key="10">
    <source>
        <dbReference type="Proteomes" id="UP000540989"/>
    </source>
</evidence>
<keyword evidence="6 8" id="KW-0472">Membrane</keyword>
<evidence type="ECO:0000256" key="7">
    <source>
        <dbReference type="ARBA" id="ARBA00024033"/>
    </source>
</evidence>
<feature type="transmembrane region" description="Helical" evidence="8">
    <location>
        <begin position="394"/>
        <end position="421"/>
    </location>
</feature>
<dbReference type="Proteomes" id="UP000540989">
    <property type="component" value="Unassembled WGS sequence"/>
</dbReference>
<keyword evidence="5 8" id="KW-1133">Transmembrane helix</keyword>
<dbReference type="AlphaFoldDB" id="A0A7W7ZDJ2"/>
<feature type="transmembrane region" description="Helical" evidence="8">
    <location>
        <begin position="277"/>
        <end position="299"/>
    </location>
</feature>
<evidence type="ECO:0000256" key="8">
    <source>
        <dbReference type="SAM" id="Phobius"/>
    </source>
</evidence>
<dbReference type="RefSeq" id="WP_184216869.1">
    <property type="nucleotide sequence ID" value="NZ_JACHIP010000003.1"/>
</dbReference>
<keyword evidence="4 8" id="KW-0812">Transmembrane</keyword>
<feature type="transmembrane region" description="Helical" evidence="8">
    <location>
        <begin position="70"/>
        <end position="88"/>
    </location>
</feature>
<feature type="transmembrane region" description="Helical" evidence="8">
    <location>
        <begin position="433"/>
        <end position="453"/>
    </location>
</feature>